<accession>H9MAA9</accession>
<gene>
    <name evidence="1" type="ORF">0_17863_01</name>
</gene>
<dbReference type="AlphaFoldDB" id="H9MAA9"/>
<organism evidence="1">
    <name type="scientific">Pinus radiata</name>
    <name type="common">Monterey pine</name>
    <name type="synonym">Pinus insignis</name>
    <dbReference type="NCBI Taxonomy" id="3347"/>
    <lineage>
        <taxon>Eukaryota</taxon>
        <taxon>Viridiplantae</taxon>
        <taxon>Streptophyta</taxon>
        <taxon>Embryophyta</taxon>
        <taxon>Tracheophyta</taxon>
        <taxon>Spermatophyta</taxon>
        <taxon>Pinopsida</taxon>
        <taxon>Pinidae</taxon>
        <taxon>Conifers I</taxon>
        <taxon>Pinales</taxon>
        <taxon>Pinaceae</taxon>
        <taxon>Pinus</taxon>
        <taxon>Pinus subgen. Pinus</taxon>
    </lineage>
</organism>
<feature type="non-terminal residue" evidence="1">
    <location>
        <position position="139"/>
    </location>
</feature>
<evidence type="ECO:0000313" key="1">
    <source>
        <dbReference type="EMBL" id="AEW08055.1"/>
    </source>
</evidence>
<sequence>KWRDSEWWRAMEIREDVPGALKPFSCNGDDNSSATPENLRAMARAALSVVLQHQTEESAFSAPPFHEIPVDLIKQTYSALVCIYLEAARRDLSSHQFLLYLTQRCALSDPASKPLGDLFMENKQELRKLLCRSAHHSSL</sequence>
<feature type="non-terminal residue" evidence="1">
    <location>
        <position position="1"/>
    </location>
</feature>
<protein>
    <submittedName>
        <fullName evidence="1">Uncharacterized protein</fullName>
    </submittedName>
</protein>
<name>H9MAA9_PINRA</name>
<dbReference type="EMBL" id="JQ262261">
    <property type="protein sequence ID" value="AEW08055.1"/>
    <property type="molecule type" value="Genomic_DNA"/>
</dbReference>
<proteinExistence type="predicted"/>
<reference evidence="1" key="1">
    <citation type="submission" date="2011-12" db="EMBL/GenBank/DDBJ databases">
        <title>Nucleotide Diversity and Divergence in the Loblolly Pine Gene Space.</title>
        <authorList>
            <person name="Neale D.B."/>
            <person name="Wegrzyn J.L."/>
            <person name="Lee J.M."/>
            <person name="Eckert A.J."/>
            <person name="Liechty J.D."/>
            <person name="Stevens K.A."/>
            <person name="Langley C.H."/>
        </authorList>
    </citation>
    <scope>NUCLEOTIDE SEQUENCE</scope>
    <source>
        <strain evidence="1">13509</strain>
        <tissue evidence="1">Megagametophyte</tissue>
    </source>
</reference>